<evidence type="ECO:0000256" key="2">
    <source>
        <dbReference type="ARBA" id="ARBA00022676"/>
    </source>
</evidence>
<name>A0A0C1QPA3_9RICK</name>
<protein>
    <submittedName>
        <fullName evidence="10">Glycosyl transferase</fullName>
    </submittedName>
</protein>
<dbReference type="GO" id="GO:0005886">
    <property type="term" value="C:plasma membrane"/>
    <property type="evidence" value="ECO:0007669"/>
    <property type="project" value="TreeGrafter"/>
</dbReference>
<evidence type="ECO:0000313" key="11">
    <source>
        <dbReference type="Proteomes" id="UP000031258"/>
    </source>
</evidence>
<dbReference type="EMBL" id="JSWE01000058">
    <property type="protein sequence ID" value="KIE05873.1"/>
    <property type="molecule type" value="Genomic_DNA"/>
</dbReference>
<evidence type="ECO:0000256" key="7">
    <source>
        <dbReference type="ARBA" id="ARBA00023136"/>
    </source>
</evidence>
<feature type="domain" description="Glycosyltransferase 2-like" evidence="9">
    <location>
        <begin position="4"/>
        <end position="162"/>
    </location>
</feature>
<feature type="transmembrane region" description="Helical" evidence="8">
    <location>
        <begin position="230"/>
        <end position="252"/>
    </location>
</feature>
<evidence type="ECO:0000256" key="8">
    <source>
        <dbReference type="SAM" id="Phobius"/>
    </source>
</evidence>
<dbReference type="STRING" id="86105.NF27_CG00530"/>
<comment type="caution">
    <text evidence="10">The sequence shown here is derived from an EMBL/GenBank/DDBJ whole genome shotgun (WGS) entry which is preliminary data.</text>
</comment>
<evidence type="ECO:0000256" key="6">
    <source>
        <dbReference type="ARBA" id="ARBA00022989"/>
    </source>
</evidence>
<dbReference type="OrthoDB" id="9807795at2"/>
<reference evidence="10 11" key="1">
    <citation type="submission" date="2014-11" db="EMBL/GenBank/DDBJ databases">
        <title>A Rickettsiales Symbiont of Amoebae With Ancient Features.</title>
        <authorList>
            <person name="Schulz F."/>
            <person name="Martijn J."/>
            <person name="Wascher F."/>
            <person name="Kostanjsek R."/>
            <person name="Ettema T.J."/>
            <person name="Horn M."/>
        </authorList>
    </citation>
    <scope>NUCLEOTIDE SEQUENCE [LARGE SCALE GENOMIC DNA]</scope>
    <source>
        <strain evidence="10 11">UWC36</strain>
    </source>
</reference>
<keyword evidence="4 8" id="KW-0812">Transmembrane</keyword>
<dbReference type="Pfam" id="PF00535">
    <property type="entry name" value="Glycos_transf_2"/>
    <property type="match status" value="1"/>
</dbReference>
<keyword evidence="7 8" id="KW-0472">Membrane</keyword>
<evidence type="ECO:0000256" key="4">
    <source>
        <dbReference type="ARBA" id="ARBA00022692"/>
    </source>
</evidence>
<dbReference type="PANTHER" id="PTHR48090">
    <property type="entry name" value="UNDECAPRENYL-PHOSPHATE 4-DEOXY-4-FORMAMIDO-L-ARABINOSE TRANSFERASE-RELATED"/>
    <property type="match status" value="1"/>
</dbReference>
<proteinExistence type="predicted"/>
<dbReference type="GO" id="GO:0009103">
    <property type="term" value="P:lipopolysaccharide biosynthetic process"/>
    <property type="evidence" value="ECO:0007669"/>
    <property type="project" value="UniProtKB-KW"/>
</dbReference>
<keyword evidence="3 10" id="KW-0808">Transferase</keyword>
<keyword evidence="1" id="KW-1003">Cell membrane</keyword>
<organism evidence="10 11">
    <name type="scientific">Candidatus Jidaibacter acanthamoebae</name>
    <dbReference type="NCBI Taxonomy" id="86105"/>
    <lineage>
        <taxon>Bacteria</taxon>
        <taxon>Pseudomonadati</taxon>
        <taxon>Pseudomonadota</taxon>
        <taxon>Alphaproteobacteria</taxon>
        <taxon>Rickettsiales</taxon>
        <taxon>Candidatus Midichloriaceae</taxon>
        <taxon>Candidatus Jidaibacter</taxon>
    </lineage>
</organism>
<evidence type="ECO:0000256" key="1">
    <source>
        <dbReference type="ARBA" id="ARBA00022475"/>
    </source>
</evidence>
<evidence type="ECO:0000259" key="9">
    <source>
        <dbReference type="Pfam" id="PF00535"/>
    </source>
</evidence>
<dbReference type="InterPro" id="IPR029044">
    <property type="entry name" value="Nucleotide-diphossugar_trans"/>
</dbReference>
<dbReference type="AlphaFoldDB" id="A0A0C1QPA3"/>
<dbReference type="InterPro" id="IPR050256">
    <property type="entry name" value="Glycosyltransferase_2"/>
</dbReference>
<dbReference type="GO" id="GO:0099621">
    <property type="term" value="F:undecaprenyl-phosphate 4-deoxy-4-formamido-L-arabinose transferase activity"/>
    <property type="evidence" value="ECO:0007669"/>
    <property type="project" value="TreeGrafter"/>
</dbReference>
<feature type="transmembrane region" description="Helical" evidence="8">
    <location>
        <begin position="264"/>
        <end position="289"/>
    </location>
</feature>
<dbReference type="PANTHER" id="PTHR48090:SF3">
    <property type="entry name" value="UNDECAPRENYL-PHOSPHATE 4-DEOXY-4-FORMAMIDO-L-ARABINOSE TRANSFERASE"/>
    <property type="match status" value="1"/>
</dbReference>
<gene>
    <name evidence="10" type="ORF">NF27_CG00530</name>
</gene>
<dbReference type="CDD" id="cd04187">
    <property type="entry name" value="DPM1_like_bac"/>
    <property type="match status" value="1"/>
</dbReference>
<evidence type="ECO:0000256" key="5">
    <source>
        <dbReference type="ARBA" id="ARBA00022985"/>
    </source>
</evidence>
<evidence type="ECO:0000313" key="10">
    <source>
        <dbReference type="EMBL" id="KIE05873.1"/>
    </source>
</evidence>
<dbReference type="PATRIC" id="fig|86105.3.peg.287"/>
<keyword evidence="11" id="KW-1185">Reference proteome</keyword>
<accession>A0A0C1QPA3</accession>
<dbReference type="Gene3D" id="3.90.550.10">
    <property type="entry name" value="Spore Coat Polysaccharide Biosynthesis Protein SpsA, Chain A"/>
    <property type="match status" value="1"/>
</dbReference>
<dbReference type="InterPro" id="IPR001173">
    <property type="entry name" value="Glyco_trans_2-like"/>
</dbReference>
<dbReference type="Proteomes" id="UP000031258">
    <property type="component" value="Unassembled WGS sequence"/>
</dbReference>
<dbReference type="SUPFAM" id="SSF53448">
    <property type="entry name" value="Nucleotide-diphospho-sugar transferases"/>
    <property type="match status" value="1"/>
</dbReference>
<keyword evidence="2" id="KW-0328">Glycosyltransferase</keyword>
<dbReference type="RefSeq" id="WP_039455111.1">
    <property type="nucleotide sequence ID" value="NZ_JSWE01000058.1"/>
</dbReference>
<keyword evidence="5" id="KW-0448">Lipopolysaccharide biosynthesis</keyword>
<evidence type="ECO:0000256" key="3">
    <source>
        <dbReference type="ARBA" id="ARBA00022679"/>
    </source>
</evidence>
<sequence length="314" mass="35171">MKLSVIVPVMNEKDNIKPLVISINKALAGIEHEIIFVDDGSTDNTVEEILKLEQKNIRLLVFTRNFGQTSALAAGIEAADGEYIATIDGDLQNDPEDIPLLLKKLEAENLDVVAGIRANRNDGFILRKIPSKVANFLIRKLSQVEITDTGCTLKVFKSYLAKKLDLHGELHRFIPILASLHGAKIAEVPTRHYARQFGTSKYGIGRTLKVLSDLILMLFFQKYKQKPMHLFGTLGVLLFGIGSLISTYMLWLKICGESIGHRPLFFIGVLCIIAAFQFITTGFIAELMMRTYYGSQKMKPYSISSEYKDGEKVR</sequence>
<keyword evidence="6 8" id="KW-1133">Transmembrane helix</keyword>